<evidence type="ECO:0000313" key="4">
    <source>
        <dbReference type="EMBL" id="RDZ12285.1"/>
    </source>
</evidence>
<evidence type="ECO:0000313" key="5">
    <source>
        <dbReference type="Proteomes" id="UP000256519"/>
    </source>
</evidence>
<dbReference type="PANTHER" id="PTHR30536">
    <property type="entry name" value="ALTRONATE/GALACTARATE DEHYDRATASE"/>
    <property type="match status" value="1"/>
</dbReference>
<dbReference type="InterPro" id="IPR007392">
    <property type="entry name" value="GD_AH_second"/>
</dbReference>
<dbReference type="AlphaFoldDB" id="A0A3D8WZI2"/>
<dbReference type="EMBL" id="PQWM01000022">
    <property type="protein sequence ID" value="RDZ12285.1"/>
    <property type="molecule type" value="Genomic_DNA"/>
</dbReference>
<evidence type="ECO:0000256" key="2">
    <source>
        <dbReference type="ARBA" id="ARBA00023239"/>
    </source>
</evidence>
<dbReference type="InterPro" id="IPR044144">
    <property type="entry name" value="SAF_UxaA/GarD"/>
</dbReference>
<dbReference type="Gene3D" id="2.30.130.110">
    <property type="match status" value="1"/>
</dbReference>
<dbReference type="PANTHER" id="PTHR30536:SF5">
    <property type="entry name" value="ALTRONATE DEHYDRATASE"/>
    <property type="match status" value="1"/>
</dbReference>
<dbReference type="InterPro" id="IPR048332">
    <property type="entry name" value="GD_AH_C"/>
</dbReference>
<organism evidence="4 5">
    <name type="scientific">Priestia megaterium</name>
    <name type="common">Bacillus megaterium</name>
    <dbReference type="NCBI Taxonomy" id="1404"/>
    <lineage>
        <taxon>Bacteria</taxon>
        <taxon>Bacillati</taxon>
        <taxon>Bacillota</taxon>
        <taxon>Bacilli</taxon>
        <taxon>Bacillales</taxon>
        <taxon>Bacillaceae</taxon>
        <taxon>Priestia</taxon>
    </lineage>
</organism>
<dbReference type="GO" id="GO:0019698">
    <property type="term" value="P:D-galacturonate catabolic process"/>
    <property type="evidence" value="ECO:0007669"/>
    <property type="project" value="TreeGrafter"/>
</dbReference>
<accession>A0A3D8WZI2</accession>
<dbReference type="RefSeq" id="WP_116075939.1">
    <property type="nucleotide sequence ID" value="NZ_CP187630.1"/>
</dbReference>
<keyword evidence="2" id="KW-0456">Lyase</keyword>
<sequence length="496" mass="54256">MKEVIRIHQEDNVAVALRDFLAQENLMVDGKEISLKEEVKRGHKIALTPISVGGNIIKYGFPIGHATHSISPGEWVHTHNTKTNLNNVNEYEFHQKLAAPKEKKQSLTFKGYRRKNGDIGIRNELWIVPTVGCVNGIAEQMIKQFQKEIGDISPFEHVTVLKHNYGCSQLGDDHLNTRTMLARMVQHPNAGGVLVLGLGCENNSLTEFKQALGTIDESRVKFLQSQDVEDEIEAGVTLLKEIYAAAKSDKREDVDISRLKVGLKCGGSDGLSGITANPLLGKFSDWLIAQGGTTVLTEVPEMFGAETLLMERAVDEQTFNKIVHLVNDFKTYFLNHNQPVYENPSPGNKAGGITTLEDKSLGCTQKAGTAPVVDVLKYGDSLQINGLNLLSAPGNDLVASTALAASGCHIVLFTTGRGTPFGTFVPTVKISTNTALYNKKPHWIDFNGGVLVEGDTEEATLESFIEYMIGVSSGELVNNEKNDFKEMSIFKTGVTL</sequence>
<comment type="caution">
    <text evidence="4">The sequence shown here is derived from an EMBL/GenBank/DDBJ whole genome shotgun (WGS) entry which is preliminary data.</text>
</comment>
<gene>
    <name evidence="4" type="ORF">C3744_18460</name>
</gene>
<comment type="similarity">
    <text evidence="1">Belongs to the UxaA family.</text>
</comment>
<reference evidence="4 5" key="1">
    <citation type="journal article" date="2018" name="Appl. Environ. Microbiol.">
        <title>Antimicrobial susceptibility testing and tentative epidemiological cut-off values of five Bacillus species relevant for use as animal feed additives or for plant protection.</title>
        <authorList>
            <person name="Agerso Y."/>
            <person name="Stuer-Lauridsen B."/>
            <person name="Bjerre K."/>
            <person name="Jensen M.G."/>
            <person name="Johansen E."/>
            <person name="Bennedsen M."/>
            <person name="Brockmann E."/>
            <person name="Nielsen B."/>
        </authorList>
    </citation>
    <scope>NUCLEOTIDE SEQUENCE [LARGE SCALE GENOMIC DNA]</scope>
    <source>
        <strain evidence="4 5">CHCC20162</strain>
    </source>
</reference>
<dbReference type="InterPro" id="IPR052172">
    <property type="entry name" value="UxaA_altronate/galactarate_dh"/>
</dbReference>
<dbReference type="GO" id="GO:0016787">
    <property type="term" value="F:hydrolase activity"/>
    <property type="evidence" value="ECO:0007669"/>
    <property type="project" value="UniProtKB-KW"/>
</dbReference>
<dbReference type="GO" id="GO:0016829">
    <property type="term" value="F:lyase activity"/>
    <property type="evidence" value="ECO:0007669"/>
    <property type="project" value="UniProtKB-KW"/>
</dbReference>
<keyword evidence="4" id="KW-0378">Hydrolase</keyword>
<protein>
    <submittedName>
        <fullName evidence="4">Altronate hydrolase</fullName>
    </submittedName>
</protein>
<evidence type="ECO:0000259" key="3">
    <source>
        <dbReference type="SMART" id="SM00858"/>
    </source>
</evidence>
<name>A0A3D8WZI2_PRIMG</name>
<dbReference type="Pfam" id="PF08666">
    <property type="entry name" value="SAF"/>
    <property type="match status" value="1"/>
</dbReference>
<dbReference type="Pfam" id="PF04295">
    <property type="entry name" value="GD_AH_second"/>
    <property type="match status" value="1"/>
</dbReference>
<feature type="domain" description="SAF" evidence="3">
    <location>
        <begin position="11"/>
        <end position="82"/>
    </location>
</feature>
<dbReference type="SMART" id="SM00858">
    <property type="entry name" value="SAF"/>
    <property type="match status" value="1"/>
</dbReference>
<dbReference type="InterPro" id="IPR013974">
    <property type="entry name" value="SAF"/>
</dbReference>
<dbReference type="Pfam" id="PF20629">
    <property type="entry name" value="GD_AH_C"/>
    <property type="match status" value="1"/>
</dbReference>
<evidence type="ECO:0000256" key="1">
    <source>
        <dbReference type="ARBA" id="ARBA00010986"/>
    </source>
</evidence>
<dbReference type="Proteomes" id="UP000256519">
    <property type="component" value="Unassembled WGS sequence"/>
</dbReference>
<proteinExistence type="inferred from homology"/>
<dbReference type="CDD" id="cd11613">
    <property type="entry name" value="SAF_AH_GD"/>
    <property type="match status" value="1"/>
</dbReference>